<comment type="caution">
    <text evidence="6">The sequence shown here is derived from an EMBL/GenBank/DDBJ whole genome shotgun (WGS) entry which is preliminary data.</text>
</comment>
<feature type="domain" description="HTH crp-type" evidence="5">
    <location>
        <begin position="154"/>
        <end position="225"/>
    </location>
</feature>
<organism evidence="6 7">
    <name type="scientific">Vicingus serpentipes</name>
    <dbReference type="NCBI Taxonomy" id="1926625"/>
    <lineage>
        <taxon>Bacteria</taxon>
        <taxon>Pseudomonadati</taxon>
        <taxon>Bacteroidota</taxon>
        <taxon>Flavobacteriia</taxon>
        <taxon>Flavobacteriales</taxon>
        <taxon>Vicingaceae</taxon>
        <taxon>Vicingus</taxon>
    </lineage>
</organism>
<dbReference type="SMART" id="SM00419">
    <property type="entry name" value="HTH_CRP"/>
    <property type="match status" value="1"/>
</dbReference>
<dbReference type="SUPFAM" id="SSF46785">
    <property type="entry name" value="Winged helix' DNA-binding domain"/>
    <property type="match status" value="1"/>
</dbReference>
<keyword evidence="2" id="KW-0238">DNA-binding</keyword>
<dbReference type="Pfam" id="PF00027">
    <property type="entry name" value="cNMP_binding"/>
    <property type="match status" value="1"/>
</dbReference>
<dbReference type="EMBL" id="VOOS01000001">
    <property type="protein sequence ID" value="TXB67002.1"/>
    <property type="molecule type" value="Genomic_DNA"/>
</dbReference>
<dbReference type="GO" id="GO:0005829">
    <property type="term" value="C:cytosol"/>
    <property type="evidence" value="ECO:0007669"/>
    <property type="project" value="TreeGrafter"/>
</dbReference>
<dbReference type="PRINTS" id="PR00034">
    <property type="entry name" value="HTHCRP"/>
</dbReference>
<dbReference type="Proteomes" id="UP000321721">
    <property type="component" value="Unassembled WGS sequence"/>
</dbReference>
<evidence type="ECO:0000259" key="4">
    <source>
        <dbReference type="PROSITE" id="PS50042"/>
    </source>
</evidence>
<evidence type="ECO:0000256" key="2">
    <source>
        <dbReference type="ARBA" id="ARBA00023125"/>
    </source>
</evidence>
<dbReference type="GO" id="GO:0003677">
    <property type="term" value="F:DNA binding"/>
    <property type="evidence" value="ECO:0007669"/>
    <property type="project" value="UniProtKB-KW"/>
</dbReference>
<dbReference type="PANTHER" id="PTHR24567">
    <property type="entry name" value="CRP FAMILY TRANSCRIPTIONAL REGULATORY PROTEIN"/>
    <property type="match status" value="1"/>
</dbReference>
<protein>
    <submittedName>
        <fullName evidence="6">Crp/Fnr family transcriptional regulator</fullName>
    </submittedName>
</protein>
<evidence type="ECO:0000256" key="3">
    <source>
        <dbReference type="ARBA" id="ARBA00023163"/>
    </source>
</evidence>
<dbReference type="InterPro" id="IPR014710">
    <property type="entry name" value="RmlC-like_jellyroll"/>
</dbReference>
<dbReference type="CDD" id="cd00038">
    <property type="entry name" value="CAP_ED"/>
    <property type="match status" value="1"/>
</dbReference>
<feature type="domain" description="Cyclic nucleotide-binding" evidence="4">
    <location>
        <begin position="20"/>
        <end position="140"/>
    </location>
</feature>
<dbReference type="Pfam" id="PF13545">
    <property type="entry name" value="HTH_Crp_2"/>
    <property type="match status" value="1"/>
</dbReference>
<dbReference type="PROSITE" id="PS50042">
    <property type="entry name" value="CNMP_BINDING_3"/>
    <property type="match status" value="1"/>
</dbReference>
<dbReference type="PROSITE" id="PS51063">
    <property type="entry name" value="HTH_CRP_2"/>
    <property type="match status" value="1"/>
</dbReference>
<sequence>MKNRHEEIHCDTCGSRHKSVFCSLSASETVDVDSSKTCNTYSRGEVIFHEGNRINGIYCVSKGKIKLFQIGNEGKEQIIRFAKDGDIIGYRSLLSEEPLSASAAAIEDSSVCFIPKSQLLKLIANNPNFNFKMLKLLSHELGEAARIITELAQKPVRERLAETLLILKDTFDIDDNQVIQVKLSREEIANIVGTATESVIRLLSDFKKENLIEVEGRNIRIVNISALTRVANVFE</sequence>
<dbReference type="InterPro" id="IPR018490">
    <property type="entry name" value="cNMP-bd_dom_sf"/>
</dbReference>
<dbReference type="PANTHER" id="PTHR24567:SF74">
    <property type="entry name" value="HTH-TYPE TRANSCRIPTIONAL REGULATOR ARCR"/>
    <property type="match status" value="1"/>
</dbReference>
<dbReference type="InterPro" id="IPR036390">
    <property type="entry name" value="WH_DNA-bd_sf"/>
</dbReference>
<evidence type="ECO:0000313" key="6">
    <source>
        <dbReference type="EMBL" id="TXB67002.1"/>
    </source>
</evidence>
<dbReference type="Gene3D" id="1.10.10.10">
    <property type="entry name" value="Winged helix-like DNA-binding domain superfamily/Winged helix DNA-binding domain"/>
    <property type="match status" value="1"/>
</dbReference>
<keyword evidence="7" id="KW-1185">Reference proteome</keyword>
<dbReference type="SMART" id="SM00100">
    <property type="entry name" value="cNMP"/>
    <property type="match status" value="1"/>
</dbReference>
<dbReference type="InterPro" id="IPR000595">
    <property type="entry name" value="cNMP-bd_dom"/>
</dbReference>
<dbReference type="OrthoDB" id="9127033at2"/>
<dbReference type="GO" id="GO:0003700">
    <property type="term" value="F:DNA-binding transcription factor activity"/>
    <property type="evidence" value="ECO:0007669"/>
    <property type="project" value="TreeGrafter"/>
</dbReference>
<evidence type="ECO:0000256" key="1">
    <source>
        <dbReference type="ARBA" id="ARBA00023015"/>
    </source>
</evidence>
<dbReference type="RefSeq" id="WP_147098141.1">
    <property type="nucleotide sequence ID" value="NZ_VOOS01000001.1"/>
</dbReference>
<dbReference type="AlphaFoldDB" id="A0A5C6S061"/>
<name>A0A5C6S061_9FLAO</name>
<dbReference type="SUPFAM" id="SSF51206">
    <property type="entry name" value="cAMP-binding domain-like"/>
    <property type="match status" value="1"/>
</dbReference>
<evidence type="ECO:0000313" key="7">
    <source>
        <dbReference type="Proteomes" id="UP000321721"/>
    </source>
</evidence>
<keyword evidence="3" id="KW-0804">Transcription</keyword>
<dbReference type="CDD" id="cd00092">
    <property type="entry name" value="HTH_CRP"/>
    <property type="match status" value="1"/>
</dbReference>
<keyword evidence="1" id="KW-0805">Transcription regulation</keyword>
<dbReference type="InterPro" id="IPR050397">
    <property type="entry name" value="Env_Response_Regulators"/>
</dbReference>
<evidence type="ECO:0000259" key="5">
    <source>
        <dbReference type="PROSITE" id="PS51063"/>
    </source>
</evidence>
<dbReference type="InterPro" id="IPR012318">
    <property type="entry name" value="HTH_CRP"/>
</dbReference>
<dbReference type="InterPro" id="IPR036388">
    <property type="entry name" value="WH-like_DNA-bd_sf"/>
</dbReference>
<accession>A0A5C6S061</accession>
<proteinExistence type="predicted"/>
<gene>
    <name evidence="6" type="ORF">FRY74_02125</name>
</gene>
<dbReference type="Gene3D" id="2.60.120.10">
    <property type="entry name" value="Jelly Rolls"/>
    <property type="match status" value="1"/>
</dbReference>
<reference evidence="6 7" key="1">
    <citation type="submission" date="2019-08" db="EMBL/GenBank/DDBJ databases">
        <title>Genome of Vicingus serpentipes NCIMB 15042.</title>
        <authorList>
            <person name="Bowman J.P."/>
        </authorList>
    </citation>
    <scope>NUCLEOTIDE SEQUENCE [LARGE SCALE GENOMIC DNA]</scope>
    <source>
        <strain evidence="6 7">NCIMB 15042</strain>
    </source>
</reference>